<evidence type="ECO:0000313" key="22">
    <source>
        <dbReference type="Proteomes" id="UP001150569"/>
    </source>
</evidence>
<evidence type="ECO:0000256" key="13">
    <source>
        <dbReference type="ARBA" id="ARBA00023136"/>
    </source>
</evidence>
<dbReference type="Gene3D" id="1.20.120.1760">
    <property type="match status" value="1"/>
</dbReference>
<evidence type="ECO:0000256" key="9">
    <source>
        <dbReference type="ARBA" id="ARBA00022692"/>
    </source>
</evidence>
<evidence type="ECO:0000256" key="3">
    <source>
        <dbReference type="ARBA" id="ARBA00005189"/>
    </source>
</evidence>
<dbReference type="InterPro" id="IPR050324">
    <property type="entry name" value="CDP-alcohol_PTase-I"/>
</dbReference>
<dbReference type="Pfam" id="PF01066">
    <property type="entry name" value="CDP-OH_P_transf"/>
    <property type="match status" value="1"/>
</dbReference>
<evidence type="ECO:0000256" key="6">
    <source>
        <dbReference type="ARBA" id="ARBA00017171"/>
    </source>
</evidence>
<comment type="caution">
    <text evidence="21">The sequence shown here is derived from an EMBL/GenBank/DDBJ whole genome shotgun (WGS) entry which is preliminary data.</text>
</comment>
<dbReference type="GO" id="GO:0003882">
    <property type="term" value="F:CDP-diacylglycerol-serine O-phosphatidyltransferase activity"/>
    <property type="evidence" value="ECO:0007669"/>
    <property type="project" value="UniProtKB-EC"/>
</dbReference>
<dbReference type="PANTHER" id="PTHR14269">
    <property type="entry name" value="CDP-DIACYLGLYCEROL--GLYCEROL-3-PHOSPHATE 3-PHOSPHATIDYLTRANSFERASE-RELATED"/>
    <property type="match status" value="1"/>
</dbReference>
<keyword evidence="9 20" id="KW-0812">Transmembrane</keyword>
<evidence type="ECO:0000256" key="1">
    <source>
        <dbReference type="ARBA" id="ARBA00000287"/>
    </source>
</evidence>
<dbReference type="AlphaFoldDB" id="A0A9W8DYN1"/>
<feature type="transmembrane region" description="Helical" evidence="20">
    <location>
        <begin position="188"/>
        <end position="209"/>
    </location>
</feature>
<keyword evidence="11 20" id="KW-1133">Transmembrane helix</keyword>
<dbReference type="PANTHER" id="PTHR14269:SF61">
    <property type="entry name" value="CDP-DIACYLGLYCEROL--SERINE O-PHOSPHATIDYLTRANSFERASE"/>
    <property type="match status" value="1"/>
</dbReference>
<protein>
    <recommendedName>
        <fullName evidence="6">CDP-diacylglycerol--serine O-phosphatidyltransferase</fullName>
        <ecNumber evidence="5">2.7.8.8</ecNumber>
    </recommendedName>
    <alternativeName>
        <fullName evidence="16">Phosphatidylserine synthase</fullName>
    </alternativeName>
</protein>
<evidence type="ECO:0000256" key="10">
    <source>
        <dbReference type="ARBA" id="ARBA00022824"/>
    </source>
</evidence>
<evidence type="ECO:0000256" key="18">
    <source>
        <dbReference type="RuleBase" id="RU003750"/>
    </source>
</evidence>
<dbReference type="GO" id="GO:0006659">
    <property type="term" value="P:phosphatidylserine biosynthetic process"/>
    <property type="evidence" value="ECO:0007669"/>
    <property type="project" value="UniProtKB-ARBA"/>
</dbReference>
<dbReference type="InterPro" id="IPR043130">
    <property type="entry name" value="CDP-OH_PTrfase_TM_dom"/>
</dbReference>
<reference evidence="21" key="1">
    <citation type="submission" date="2022-07" db="EMBL/GenBank/DDBJ databases">
        <title>Phylogenomic reconstructions and comparative analyses of Kickxellomycotina fungi.</title>
        <authorList>
            <person name="Reynolds N.K."/>
            <person name="Stajich J.E."/>
            <person name="Barry K."/>
            <person name="Grigoriev I.V."/>
            <person name="Crous P."/>
            <person name="Smith M.E."/>
        </authorList>
    </citation>
    <scope>NUCLEOTIDE SEQUENCE</scope>
    <source>
        <strain evidence="21">RSA 861</strain>
    </source>
</reference>
<keyword evidence="8 18" id="KW-0808">Transferase</keyword>
<comment type="similarity">
    <text evidence="4 18">Belongs to the CDP-alcohol phosphatidyltransferase class-I family.</text>
</comment>
<comment type="catalytic activity">
    <reaction evidence="1">
        <text>a CDP-1,2-diacyl-sn-glycerol + L-serine = a 1,2-diacyl-sn-glycero-3-phospho-L-serine + CMP + H(+)</text>
        <dbReference type="Rhea" id="RHEA:16913"/>
        <dbReference type="ChEBI" id="CHEBI:15378"/>
        <dbReference type="ChEBI" id="CHEBI:33384"/>
        <dbReference type="ChEBI" id="CHEBI:57262"/>
        <dbReference type="ChEBI" id="CHEBI:58332"/>
        <dbReference type="ChEBI" id="CHEBI:60377"/>
        <dbReference type="EC" id="2.7.8.8"/>
    </reaction>
</comment>
<keyword evidence="10" id="KW-0256">Endoplasmic reticulum</keyword>
<organism evidence="21 22">
    <name type="scientific">Tieghemiomyces parasiticus</name>
    <dbReference type="NCBI Taxonomy" id="78921"/>
    <lineage>
        <taxon>Eukaryota</taxon>
        <taxon>Fungi</taxon>
        <taxon>Fungi incertae sedis</taxon>
        <taxon>Zoopagomycota</taxon>
        <taxon>Kickxellomycotina</taxon>
        <taxon>Dimargaritomycetes</taxon>
        <taxon>Dimargaritales</taxon>
        <taxon>Dimargaritaceae</taxon>
        <taxon>Tieghemiomyces</taxon>
    </lineage>
</organism>
<gene>
    <name evidence="21" type="primary">CHO1_1</name>
    <name evidence="21" type="ORF">IWQ60_005223</name>
</gene>
<evidence type="ECO:0000256" key="7">
    <source>
        <dbReference type="ARBA" id="ARBA00022516"/>
    </source>
</evidence>
<evidence type="ECO:0000256" key="4">
    <source>
        <dbReference type="ARBA" id="ARBA00010441"/>
    </source>
</evidence>
<dbReference type="PROSITE" id="PS00379">
    <property type="entry name" value="CDP_ALCOHOL_P_TRANSF"/>
    <property type="match status" value="1"/>
</dbReference>
<evidence type="ECO:0000256" key="12">
    <source>
        <dbReference type="ARBA" id="ARBA00023098"/>
    </source>
</evidence>
<evidence type="ECO:0000256" key="16">
    <source>
        <dbReference type="ARBA" id="ARBA00032361"/>
    </source>
</evidence>
<dbReference type="InterPro" id="IPR000462">
    <property type="entry name" value="CDP-OH_P_trans"/>
</dbReference>
<keyword evidence="13 20" id="KW-0472">Membrane</keyword>
<evidence type="ECO:0000256" key="17">
    <source>
        <dbReference type="ARBA" id="ARBA00060701"/>
    </source>
</evidence>
<dbReference type="InterPro" id="IPR048254">
    <property type="entry name" value="CDP_ALCOHOL_P_TRANSF_CS"/>
</dbReference>
<dbReference type="EMBL" id="JANBPT010000275">
    <property type="protein sequence ID" value="KAJ1924409.1"/>
    <property type="molecule type" value="Genomic_DNA"/>
</dbReference>
<evidence type="ECO:0000256" key="2">
    <source>
        <dbReference type="ARBA" id="ARBA00004477"/>
    </source>
</evidence>
<dbReference type="NCBIfam" id="TIGR00473">
    <property type="entry name" value="pssA"/>
    <property type="match status" value="1"/>
</dbReference>
<evidence type="ECO:0000256" key="15">
    <source>
        <dbReference type="ARBA" id="ARBA00023264"/>
    </source>
</evidence>
<keyword evidence="12" id="KW-0443">Lipid metabolism</keyword>
<evidence type="ECO:0000256" key="5">
    <source>
        <dbReference type="ARBA" id="ARBA00013174"/>
    </source>
</evidence>
<proteinExistence type="inferred from homology"/>
<evidence type="ECO:0000256" key="11">
    <source>
        <dbReference type="ARBA" id="ARBA00022989"/>
    </source>
</evidence>
<feature type="transmembrane region" description="Helical" evidence="20">
    <location>
        <begin position="84"/>
        <end position="102"/>
    </location>
</feature>
<dbReference type="InterPro" id="IPR004533">
    <property type="entry name" value="CDP-diaglyc--ser_O-PTrfase"/>
</dbReference>
<keyword evidence="15" id="KW-1208">Phospholipid metabolism</keyword>
<comment type="pathway">
    <text evidence="17">Phospholipid metabolism; phosphatidylethanolamine biosynthesis; phosphatidylethanolamine from CDP-diacylglycerol: step 1/2.</text>
</comment>
<evidence type="ECO:0000256" key="20">
    <source>
        <dbReference type="SAM" id="Phobius"/>
    </source>
</evidence>
<dbReference type="EC" id="2.7.8.8" evidence="5"/>
<keyword evidence="22" id="KW-1185">Reference proteome</keyword>
<accession>A0A9W8DYN1</accession>
<dbReference type="OrthoDB" id="448573at2759"/>
<comment type="pathway">
    <text evidence="3">Lipid metabolism.</text>
</comment>
<evidence type="ECO:0000256" key="19">
    <source>
        <dbReference type="SAM" id="MobiDB-lite"/>
    </source>
</evidence>
<sequence>MAPKSPPVLRNGATAPRDRRREVNSSSGPDVAPTVAASLSDRPAHFSLVRSFHLADFLTLGNGVCGMTSILCSMKYLVTDLNGWYLWAALILIPVGAFLDVLDGRVARWRQKSSLLGQELDSLADLVSFGVAPATVGFALGLQTNLDIVAMVYFVACGISRLARYNATVASLPKDSTGKIHYFEGTPIPTSIAIVGLFAYLVYIGRLGPSVPTLYSSVAFGEYHVGGGLTYHPLALLYVFSGTTMISQTLRIPKL</sequence>
<dbReference type="GO" id="GO:0005789">
    <property type="term" value="C:endoplasmic reticulum membrane"/>
    <property type="evidence" value="ECO:0007669"/>
    <property type="project" value="UniProtKB-SubCell"/>
</dbReference>
<dbReference type="FunFam" id="1.20.120.1760:FF:000022">
    <property type="entry name" value="CDP-diacylglycerol--serine O-phosphatidyltransferase"/>
    <property type="match status" value="1"/>
</dbReference>
<evidence type="ECO:0000256" key="14">
    <source>
        <dbReference type="ARBA" id="ARBA00023209"/>
    </source>
</evidence>
<feature type="region of interest" description="Disordered" evidence="19">
    <location>
        <begin position="1"/>
        <end position="34"/>
    </location>
</feature>
<evidence type="ECO:0000256" key="8">
    <source>
        <dbReference type="ARBA" id="ARBA00022679"/>
    </source>
</evidence>
<keyword evidence="14" id="KW-0594">Phospholipid biosynthesis</keyword>
<dbReference type="Proteomes" id="UP001150569">
    <property type="component" value="Unassembled WGS sequence"/>
</dbReference>
<keyword evidence="7" id="KW-0444">Lipid biosynthesis</keyword>
<evidence type="ECO:0000313" key="21">
    <source>
        <dbReference type="EMBL" id="KAJ1924409.1"/>
    </source>
</evidence>
<name>A0A9W8DYN1_9FUNG</name>
<feature type="transmembrane region" description="Helical" evidence="20">
    <location>
        <begin position="229"/>
        <end position="250"/>
    </location>
</feature>
<comment type="subcellular location">
    <subcellularLocation>
        <location evidence="2">Endoplasmic reticulum membrane</location>
        <topology evidence="2">Multi-pass membrane protein</topology>
    </subcellularLocation>
</comment>